<protein>
    <submittedName>
        <fullName evidence="3">cAMP and cAMP-inhibited cGMP 3',5'-cyclic phosphodiesterase 10A-like</fullName>
    </submittedName>
</protein>
<proteinExistence type="predicted"/>
<sequence length="81" mass="8964">MEDGPSSTSCFRRITDCFLGSSLTDDKVKAYLSLHPQMLDEFVSESVSSETLDRWHKRKSSGSLPADDTSSGSRVSYLLTI</sequence>
<evidence type="ECO:0000313" key="2">
    <source>
        <dbReference type="Proteomes" id="UP000808372"/>
    </source>
</evidence>
<dbReference type="Proteomes" id="UP000808372">
    <property type="component" value="Unplaced"/>
</dbReference>
<feature type="region of interest" description="Disordered" evidence="1">
    <location>
        <begin position="49"/>
        <end position="81"/>
    </location>
</feature>
<organism evidence="2 3">
    <name type="scientific">Salvelinus namaycush</name>
    <name type="common">Lake trout</name>
    <name type="synonym">Salmo namaycush</name>
    <dbReference type="NCBI Taxonomy" id="8040"/>
    <lineage>
        <taxon>Eukaryota</taxon>
        <taxon>Metazoa</taxon>
        <taxon>Chordata</taxon>
        <taxon>Craniata</taxon>
        <taxon>Vertebrata</taxon>
        <taxon>Euteleostomi</taxon>
        <taxon>Actinopterygii</taxon>
        <taxon>Neopterygii</taxon>
        <taxon>Teleostei</taxon>
        <taxon>Protacanthopterygii</taxon>
        <taxon>Salmoniformes</taxon>
        <taxon>Salmonidae</taxon>
        <taxon>Salmoninae</taxon>
        <taxon>Salvelinus</taxon>
    </lineage>
</organism>
<accession>A0A8U0QE51</accession>
<keyword evidence="2" id="KW-1185">Reference proteome</keyword>
<name>A0A8U0QE51_SALNM</name>
<reference evidence="3" key="1">
    <citation type="submission" date="2025-08" db="UniProtKB">
        <authorList>
            <consortium name="RefSeq"/>
        </authorList>
    </citation>
    <scope>IDENTIFICATION</scope>
    <source>
        <tissue evidence="3">White muscle</tissue>
    </source>
</reference>
<gene>
    <name evidence="3" type="primary">LOC120041131</name>
</gene>
<evidence type="ECO:0000256" key="1">
    <source>
        <dbReference type="SAM" id="MobiDB-lite"/>
    </source>
</evidence>
<dbReference type="RefSeq" id="XP_038842008.1">
    <property type="nucleotide sequence ID" value="XM_038986080.1"/>
</dbReference>
<dbReference type="GeneID" id="120041131"/>
<evidence type="ECO:0000313" key="3">
    <source>
        <dbReference type="RefSeq" id="XP_038842008.1"/>
    </source>
</evidence>
<dbReference type="KEGG" id="snh:120041131"/>
<dbReference type="AlphaFoldDB" id="A0A8U0QE51"/>